<evidence type="ECO:0000313" key="3">
    <source>
        <dbReference type="WBParaSite" id="jg21667"/>
    </source>
</evidence>
<dbReference type="InterPro" id="IPR050235">
    <property type="entry name" value="CK1_Ser-Thr_kinase"/>
</dbReference>
<dbReference type="Proteomes" id="UP000887574">
    <property type="component" value="Unplaced"/>
</dbReference>
<dbReference type="WBParaSite" id="jg21667">
    <property type="protein sequence ID" value="jg21667"/>
    <property type="gene ID" value="jg21667"/>
</dbReference>
<dbReference type="InterPro" id="IPR011009">
    <property type="entry name" value="Kinase-like_dom_sf"/>
</dbReference>
<feature type="domain" description="Protein kinase" evidence="1">
    <location>
        <begin position="1"/>
        <end position="189"/>
    </location>
</feature>
<name>A0A915DMU9_9BILA</name>
<evidence type="ECO:0000259" key="1">
    <source>
        <dbReference type="PROSITE" id="PS50011"/>
    </source>
</evidence>
<dbReference type="PANTHER" id="PTHR11909">
    <property type="entry name" value="CASEIN KINASE-RELATED"/>
    <property type="match status" value="1"/>
</dbReference>
<protein>
    <submittedName>
        <fullName evidence="3">Protein kinase domain-containing protein</fullName>
    </submittedName>
</protein>
<keyword evidence="2" id="KW-1185">Reference proteome</keyword>
<dbReference type="AlphaFoldDB" id="A0A915DMU9"/>
<proteinExistence type="predicted"/>
<dbReference type="Pfam" id="PF00069">
    <property type="entry name" value="Pkinase"/>
    <property type="match status" value="1"/>
</dbReference>
<reference evidence="3" key="1">
    <citation type="submission" date="2022-11" db="UniProtKB">
        <authorList>
            <consortium name="WormBaseParasite"/>
        </authorList>
    </citation>
    <scope>IDENTIFICATION</scope>
</reference>
<dbReference type="InterPro" id="IPR000719">
    <property type="entry name" value="Prot_kinase_dom"/>
</dbReference>
<dbReference type="SUPFAM" id="SSF56112">
    <property type="entry name" value="Protein kinase-like (PK-like)"/>
    <property type="match status" value="1"/>
</dbReference>
<accession>A0A915DMU9</accession>
<evidence type="ECO:0000313" key="2">
    <source>
        <dbReference type="Proteomes" id="UP000887574"/>
    </source>
</evidence>
<dbReference type="GO" id="GO:0005524">
    <property type="term" value="F:ATP binding"/>
    <property type="evidence" value="ECO:0007669"/>
    <property type="project" value="InterPro"/>
</dbReference>
<sequence length="212" mass="24228">MHNAQVMLGALFSYSPDGCVPLILALHIGMGLVRALASLHRAGFLHRFVTPYNFAIEVPFSLSKIAERMLMIDLSLAKEWPAKPSYAAPFVGSPKYASVRVHREFNQAPADDIISMLIVVAEFISGKLPWRAVIKDMRTLRKMKADFPKSAQFKRLPNELRSLYRDMVKSPVYFMPDHHHILDVFKSAIARKDPEGRFELPKWLVIHMMPRE</sequence>
<dbReference type="GO" id="GO:0004672">
    <property type="term" value="F:protein kinase activity"/>
    <property type="evidence" value="ECO:0007669"/>
    <property type="project" value="InterPro"/>
</dbReference>
<dbReference type="PROSITE" id="PS50011">
    <property type="entry name" value="PROTEIN_KINASE_DOM"/>
    <property type="match status" value="1"/>
</dbReference>
<organism evidence="2 3">
    <name type="scientific">Ditylenchus dipsaci</name>
    <dbReference type="NCBI Taxonomy" id="166011"/>
    <lineage>
        <taxon>Eukaryota</taxon>
        <taxon>Metazoa</taxon>
        <taxon>Ecdysozoa</taxon>
        <taxon>Nematoda</taxon>
        <taxon>Chromadorea</taxon>
        <taxon>Rhabditida</taxon>
        <taxon>Tylenchina</taxon>
        <taxon>Tylenchomorpha</taxon>
        <taxon>Sphaerularioidea</taxon>
        <taxon>Anguinidae</taxon>
        <taxon>Anguininae</taxon>
        <taxon>Ditylenchus</taxon>
    </lineage>
</organism>
<dbReference type="Gene3D" id="1.10.510.10">
    <property type="entry name" value="Transferase(Phosphotransferase) domain 1"/>
    <property type="match status" value="1"/>
</dbReference>